<dbReference type="RefSeq" id="WP_076382640.1">
    <property type="nucleotide sequence ID" value="NZ_AP017422.1"/>
</dbReference>
<dbReference type="SUPFAM" id="SSF55874">
    <property type="entry name" value="ATPase domain of HSP90 chaperone/DNA topoisomerase II/histidine kinase"/>
    <property type="match status" value="1"/>
</dbReference>
<dbReference type="Pfam" id="PF02518">
    <property type="entry name" value="HATPase_c"/>
    <property type="match status" value="1"/>
</dbReference>
<dbReference type="CDD" id="cd00075">
    <property type="entry name" value="HATPase"/>
    <property type="match status" value="1"/>
</dbReference>
<dbReference type="InterPro" id="IPR036890">
    <property type="entry name" value="HATPase_C_sf"/>
</dbReference>
<dbReference type="PROSITE" id="PS50109">
    <property type="entry name" value="HIS_KIN"/>
    <property type="match status" value="1"/>
</dbReference>
<dbReference type="GO" id="GO:0000155">
    <property type="term" value="F:phosphorelay sensor kinase activity"/>
    <property type="evidence" value="ECO:0007669"/>
    <property type="project" value="InterPro"/>
</dbReference>
<dbReference type="Proteomes" id="UP000186917">
    <property type="component" value="Unassembled WGS sequence"/>
</dbReference>
<feature type="domain" description="Histidine kinase" evidence="5">
    <location>
        <begin position="35"/>
        <end position="247"/>
    </location>
</feature>
<evidence type="ECO:0000256" key="1">
    <source>
        <dbReference type="ARBA" id="ARBA00000085"/>
    </source>
</evidence>
<dbReference type="InterPro" id="IPR004358">
    <property type="entry name" value="Sig_transdc_His_kin-like_C"/>
</dbReference>
<proteinExistence type="predicted"/>
<dbReference type="KEGG" id="fln:FLA_1090"/>
<evidence type="ECO:0000256" key="3">
    <source>
        <dbReference type="ARBA" id="ARBA00022679"/>
    </source>
</evidence>
<dbReference type="PANTHER" id="PTHR43047">
    <property type="entry name" value="TWO-COMPONENT HISTIDINE PROTEIN KINASE"/>
    <property type="match status" value="1"/>
</dbReference>
<evidence type="ECO:0000313" key="6">
    <source>
        <dbReference type="EMBL" id="SIT34250.1"/>
    </source>
</evidence>
<dbReference type="InterPro" id="IPR003594">
    <property type="entry name" value="HATPase_dom"/>
</dbReference>
<name>A0A173MBX6_9BACT</name>
<dbReference type="STRING" id="477680.SAMN05421788_11575"/>
<keyword evidence="3" id="KW-0808">Transferase</keyword>
<dbReference type="SUPFAM" id="SSF47384">
    <property type="entry name" value="Homodimeric domain of signal transducing histidine kinase"/>
    <property type="match status" value="1"/>
</dbReference>
<sequence>MPETSKNNSLSPHSLVAVPTGGNTSNHTIELFLGMFAHELRAQIAGTVQACLFIRDGEKRDDFLQAIETTTLETLHVLDNMLDTVKIHNGKLNITVIYAPFCFKTWIVTLISTFKASATQQKKSISLTFDPSLENATITSDEVKLGQIVQNLLSNALKFSHRETTIQVKCYKMTTGITIQVINDGIGIPPEKAERLFMPYEQLDKGFAGAGLGLYLSNLYAQALRGSLTVISHQGNTVFTLFVPVYR</sequence>
<keyword evidence="4 6" id="KW-0418">Kinase</keyword>
<dbReference type="GO" id="GO:0009927">
    <property type="term" value="F:histidine phosphotransfer kinase activity"/>
    <property type="evidence" value="ECO:0007669"/>
    <property type="project" value="TreeGrafter"/>
</dbReference>
<protein>
    <recommendedName>
        <fullName evidence="2">histidine kinase</fullName>
        <ecNumber evidence="2">2.7.13.3</ecNumber>
    </recommendedName>
</protein>
<evidence type="ECO:0000313" key="7">
    <source>
        <dbReference type="Proteomes" id="UP000186917"/>
    </source>
</evidence>
<reference evidence="7" key="1">
    <citation type="submission" date="2017-01" db="EMBL/GenBank/DDBJ databases">
        <authorList>
            <person name="Varghese N."/>
            <person name="Submissions S."/>
        </authorList>
    </citation>
    <scope>NUCLEOTIDE SEQUENCE [LARGE SCALE GENOMIC DNA]</scope>
    <source>
        <strain evidence="7">DSM 21054</strain>
    </source>
</reference>
<organism evidence="6 7">
    <name type="scientific">Filimonas lacunae</name>
    <dbReference type="NCBI Taxonomy" id="477680"/>
    <lineage>
        <taxon>Bacteria</taxon>
        <taxon>Pseudomonadati</taxon>
        <taxon>Bacteroidota</taxon>
        <taxon>Chitinophagia</taxon>
        <taxon>Chitinophagales</taxon>
        <taxon>Chitinophagaceae</taxon>
        <taxon>Filimonas</taxon>
    </lineage>
</organism>
<dbReference type="Gene3D" id="3.30.565.10">
    <property type="entry name" value="Histidine kinase-like ATPase, C-terminal domain"/>
    <property type="match status" value="1"/>
</dbReference>
<dbReference type="SMART" id="SM00387">
    <property type="entry name" value="HATPase_c"/>
    <property type="match status" value="1"/>
</dbReference>
<keyword evidence="7" id="KW-1185">Reference proteome</keyword>
<evidence type="ECO:0000259" key="5">
    <source>
        <dbReference type="PROSITE" id="PS50109"/>
    </source>
</evidence>
<evidence type="ECO:0000256" key="2">
    <source>
        <dbReference type="ARBA" id="ARBA00012438"/>
    </source>
</evidence>
<dbReference type="PRINTS" id="PR00344">
    <property type="entry name" value="BCTRLSENSOR"/>
</dbReference>
<gene>
    <name evidence="6" type="ORF">SAMN05421788_11575</name>
</gene>
<accession>A0A173MBX6</accession>
<dbReference type="OrthoDB" id="641493at2"/>
<dbReference type="PANTHER" id="PTHR43047:SF72">
    <property type="entry name" value="OSMOSENSING HISTIDINE PROTEIN KINASE SLN1"/>
    <property type="match status" value="1"/>
</dbReference>
<dbReference type="InterPro" id="IPR005467">
    <property type="entry name" value="His_kinase_dom"/>
</dbReference>
<dbReference type="AlphaFoldDB" id="A0A173MBX6"/>
<dbReference type="GO" id="GO:0005886">
    <property type="term" value="C:plasma membrane"/>
    <property type="evidence" value="ECO:0007669"/>
    <property type="project" value="TreeGrafter"/>
</dbReference>
<comment type="catalytic activity">
    <reaction evidence="1">
        <text>ATP + protein L-histidine = ADP + protein N-phospho-L-histidine.</text>
        <dbReference type="EC" id="2.7.13.3"/>
    </reaction>
</comment>
<evidence type="ECO:0000256" key="4">
    <source>
        <dbReference type="ARBA" id="ARBA00022777"/>
    </source>
</evidence>
<dbReference type="InterPro" id="IPR036097">
    <property type="entry name" value="HisK_dim/P_sf"/>
</dbReference>
<dbReference type="EC" id="2.7.13.3" evidence="2"/>
<dbReference type="EMBL" id="FTOR01000015">
    <property type="protein sequence ID" value="SIT34250.1"/>
    <property type="molecule type" value="Genomic_DNA"/>
</dbReference>